<evidence type="ECO:0000256" key="4">
    <source>
        <dbReference type="ARBA" id="ARBA00022692"/>
    </source>
</evidence>
<dbReference type="GO" id="GO:0005886">
    <property type="term" value="C:plasma membrane"/>
    <property type="evidence" value="ECO:0007669"/>
    <property type="project" value="UniProtKB-SubCell"/>
</dbReference>
<dbReference type="RefSeq" id="WP_119406364.1">
    <property type="nucleotide sequence ID" value="NZ_CP032869.1"/>
</dbReference>
<dbReference type="EMBL" id="CP032869">
    <property type="protein sequence ID" value="AYL98082.1"/>
    <property type="molecule type" value="Genomic_DNA"/>
</dbReference>
<keyword evidence="5 7" id="KW-1133">Transmembrane helix</keyword>
<dbReference type="PANTHER" id="PTHR45826">
    <property type="entry name" value="POLYAMINE TRANSPORTER PUT1"/>
    <property type="match status" value="1"/>
</dbReference>
<organism evidence="8 9">
    <name type="scientific">Mucilaginibacter celer</name>
    <dbReference type="NCBI Taxonomy" id="2305508"/>
    <lineage>
        <taxon>Bacteria</taxon>
        <taxon>Pseudomonadati</taxon>
        <taxon>Bacteroidota</taxon>
        <taxon>Sphingobacteriia</taxon>
        <taxon>Sphingobacteriales</taxon>
        <taxon>Sphingobacteriaceae</taxon>
        <taxon>Mucilaginibacter</taxon>
    </lineage>
</organism>
<comment type="subcellular location">
    <subcellularLocation>
        <location evidence="1">Cell membrane</location>
        <topology evidence="1">Multi-pass membrane protein</topology>
    </subcellularLocation>
</comment>
<accession>A0A494W428</accession>
<keyword evidence="6 7" id="KW-0472">Membrane</keyword>
<protein>
    <submittedName>
        <fullName evidence="8">Amino acid permease</fullName>
    </submittedName>
</protein>
<dbReference type="Gene3D" id="1.20.1740.10">
    <property type="entry name" value="Amino acid/polyamine transporter I"/>
    <property type="match status" value="1"/>
</dbReference>
<dbReference type="InterPro" id="IPR002293">
    <property type="entry name" value="AA/rel_permease1"/>
</dbReference>
<keyword evidence="3" id="KW-1003">Cell membrane</keyword>
<feature type="transmembrane region" description="Helical" evidence="7">
    <location>
        <begin position="42"/>
        <end position="62"/>
    </location>
</feature>
<sequence length="441" mass="48376">MPSAASLKKIRPIQLVAVIFFTVSGGPYGLEPLLSYAGDHAALLILLITPMMWDVPAILTVLELNSMMPITGGYYKWVKYALGTHWGFIEGWWTWLYTFVDLAIYPVLFVQYAGFFFPELLNFQVPVCLVIIWASAGLNILGIMPVGRVSLFLSAAVLAPIILLIALGIYHHSGPLHIPQPSLKGINFPSFGMALYTVMWNCLGWDNVTTYAEEVERPVRSYLVSVFTAFALVMVVYFFAIWVAQQSGINHDTLTEGGFPVLGILIGGRWLGIVIAAGGMASTLGIYTAVLLSVSRVPQVMAEDKLLPEGLNKLHSRFKTPYISIIICSIVVSFMVLWTFADLLIIDVTVYGAGLALEYVALIKLRIKEPLKYRPFRIPLSVTGLCLLLLLPVVVYSVALGGALTSTPKALLAALFAIVALLSAEVAWRIIKIAKPELKKV</sequence>
<keyword evidence="9" id="KW-1185">Reference proteome</keyword>
<keyword evidence="4 7" id="KW-0812">Transmembrane</keyword>
<feature type="transmembrane region" description="Helical" evidence="7">
    <location>
        <begin position="190"/>
        <end position="209"/>
    </location>
</feature>
<dbReference type="GO" id="GO:0022857">
    <property type="term" value="F:transmembrane transporter activity"/>
    <property type="evidence" value="ECO:0007669"/>
    <property type="project" value="InterPro"/>
</dbReference>
<dbReference type="OrthoDB" id="9791588at2"/>
<feature type="transmembrane region" description="Helical" evidence="7">
    <location>
        <begin position="410"/>
        <end position="431"/>
    </location>
</feature>
<feature type="transmembrane region" description="Helical" evidence="7">
    <location>
        <begin position="151"/>
        <end position="170"/>
    </location>
</feature>
<evidence type="ECO:0000256" key="6">
    <source>
        <dbReference type="ARBA" id="ARBA00023136"/>
    </source>
</evidence>
<feature type="transmembrane region" description="Helical" evidence="7">
    <location>
        <begin position="270"/>
        <end position="292"/>
    </location>
</feature>
<dbReference type="PIRSF" id="PIRSF006060">
    <property type="entry name" value="AA_transporter"/>
    <property type="match status" value="1"/>
</dbReference>
<evidence type="ECO:0000313" key="9">
    <source>
        <dbReference type="Proteomes" id="UP000270046"/>
    </source>
</evidence>
<dbReference type="Pfam" id="PF13520">
    <property type="entry name" value="AA_permease_2"/>
    <property type="match status" value="1"/>
</dbReference>
<dbReference type="PANTHER" id="PTHR45826:SF2">
    <property type="entry name" value="AMINO ACID TRANSPORTER"/>
    <property type="match status" value="1"/>
</dbReference>
<evidence type="ECO:0000256" key="5">
    <source>
        <dbReference type="ARBA" id="ARBA00022989"/>
    </source>
</evidence>
<evidence type="ECO:0000256" key="1">
    <source>
        <dbReference type="ARBA" id="ARBA00004651"/>
    </source>
</evidence>
<proteinExistence type="predicted"/>
<dbReference type="AlphaFoldDB" id="A0A494W428"/>
<gene>
    <name evidence="8" type="ORF">HYN43_023575</name>
</gene>
<feature type="transmembrane region" description="Helical" evidence="7">
    <location>
        <begin position="320"/>
        <end position="338"/>
    </location>
</feature>
<evidence type="ECO:0000256" key="3">
    <source>
        <dbReference type="ARBA" id="ARBA00022475"/>
    </source>
</evidence>
<keyword evidence="2" id="KW-0813">Transport</keyword>
<feature type="transmembrane region" description="Helical" evidence="7">
    <location>
        <begin position="344"/>
        <end position="362"/>
    </location>
</feature>
<evidence type="ECO:0000256" key="7">
    <source>
        <dbReference type="SAM" id="Phobius"/>
    </source>
</evidence>
<name>A0A494W428_9SPHI</name>
<dbReference type="Proteomes" id="UP000270046">
    <property type="component" value="Chromosome"/>
</dbReference>
<evidence type="ECO:0000313" key="8">
    <source>
        <dbReference type="EMBL" id="AYL98082.1"/>
    </source>
</evidence>
<feature type="transmembrane region" description="Helical" evidence="7">
    <location>
        <begin position="12"/>
        <end position="30"/>
    </location>
</feature>
<dbReference type="KEGG" id="muh:HYN43_023575"/>
<reference evidence="8 9" key="1">
    <citation type="submission" date="2018-10" db="EMBL/GenBank/DDBJ databases">
        <title>Genome sequencing of Mucilaginibacter sp. HYN0043.</title>
        <authorList>
            <person name="Kim M."/>
            <person name="Yi H."/>
        </authorList>
    </citation>
    <scope>NUCLEOTIDE SEQUENCE [LARGE SCALE GENOMIC DNA]</scope>
    <source>
        <strain evidence="8 9">HYN0043</strain>
    </source>
</reference>
<feature type="transmembrane region" description="Helical" evidence="7">
    <location>
        <begin position="123"/>
        <end position="144"/>
    </location>
</feature>
<evidence type="ECO:0000256" key="2">
    <source>
        <dbReference type="ARBA" id="ARBA00022448"/>
    </source>
</evidence>
<feature type="transmembrane region" description="Helical" evidence="7">
    <location>
        <begin position="221"/>
        <end position="244"/>
    </location>
</feature>
<feature type="transmembrane region" description="Helical" evidence="7">
    <location>
        <begin position="382"/>
        <end position="404"/>
    </location>
</feature>
<dbReference type="InterPro" id="IPR044566">
    <property type="entry name" value="RMV1-like"/>
</dbReference>